<gene>
    <name evidence="21" type="ORF">AXF42_Ash011597</name>
</gene>
<keyword evidence="10" id="KW-0460">Magnesium</keyword>
<dbReference type="PANTHER" id="PTHR37984">
    <property type="entry name" value="PROTEIN CBG26694"/>
    <property type="match status" value="1"/>
</dbReference>
<dbReference type="GO" id="GO:0003964">
    <property type="term" value="F:RNA-directed DNA polymerase activity"/>
    <property type="evidence" value="ECO:0007669"/>
    <property type="project" value="UniProtKB-KW"/>
</dbReference>
<feature type="domain" description="Reverse transcriptase" evidence="19">
    <location>
        <begin position="635"/>
        <end position="814"/>
    </location>
</feature>
<dbReference type="SUPFAM" id="SSF50630">
    <property type="entry name" value="Acid proteases"/>
    <property type="match status" value="1"/>
</dbReference>
<dbReference type="Gene3D" id="3.10.10.10">
    <property type="entry name" value="HIV Type 1 Reverse Transcriptase, subunit A, domain 1"/>
    <property type="match status" value="1"/>
</dbReference>
<feature type="domain" description="Integrase catalytic" evidence="20">
    <location>
        <begin position="1154"/>
        <end position="1318"/>
    </location>
</feature>
<dbReference type="Pfam" id="PF17917">
    <property type="entry name" value="RT_RNaseH"/>
    <property type="match status" value="1"/>
</dbReference>
<dbReference type="Gene3D" id="2.40.50.40">
    <property type="match status" value="1"/>
</dbReference>
<keyword evidence="7" id="KW-0064">Aspartyl protease</keyword>
<dbReference type="FunFam" id="3.10.10.10:FF:000007">
    <property type="entry name" value="Retrovirus-related Pol polyprotein from transposon 17.6-like Protein"/>
    <property type="match status" value="1"/>
</dbReference>
<dbReference type="Pfam" id="PF17921">
    <property type="entry name" value="Integrase_H2C2"/>
    <property type="match status" value="1"/>
</dbReference>
<evidence type="ECO:0000256" key="1">
    <source>
        <dbReference type="ARBA" id="ARBA00012493"/>
    </source>
</evidence>
<keyword evidence="3" id="KW-0808">Transferase</keyword>
<dbReference type="Pfam" id="PF00665">
    <property type="entry name" value="rve"/>
    <property type="match status" value="1"/>
</dbReference>
<keyword evidence="14" id="KW-0238">DNA-binding</keyword>
<dbReference type="OrthoDB" id="770194at2759"/>
<dbReference type="Proteomes" id="UP000236161">
    <property type="component" value="Unassembled WGS sequence"/>
</dbReference>
<dbReference type="InterPro" id="IPR005162">
    <property type="entry name" value="Retrotrans_gag_dom"/>
</dbReference>
<evidence type="ECO:0000256" key="6">
    <source>
        <dbReference type="ARBA" id="ARBA00022723"/>
    </source>
</evidence>
<dbReference type="InterPro" id="IPR021109">
    <property type="entry name" value="Peptidase_aspartic_dom_sf"/>
</dbReference>
<dbReference type="Pfam" id="PF00385">
    <property type="entry name" value="Chromo"/>
    <property type="match status" value="1"/>
</dbReference>
<dbReference type="CDD" id="cd00303">
    <property type="entry name" value="retropepsin_like"/>
    <property type="match status" value="1"/>
</dbReference>
<dbReference type="InterPro" id="IPR050951">
    <property type="entry name" value="Retrovirus_Pol_polyprotein"/>
</dbReference>
<feature type="region of interest" description="Disordered" evidence="17">
    <location>
        <begin position="358"/>
        <end position="380"/>
    </location>
</feature>
<feature type="coiled-coil region" evidence="16">
    <location>
        <begin position="1"/>
        <end position="35"/>
    </location>
</feature>
<evidence type="ECO:0000256" key="17">
    <source>
        <dbReference type="SAM" id="MobiDB-lite"/>
    </source>
</evidence>
<evidence type="ECO:0000256" key="8">
    <source>
        <dbReference type="ARBA" id="ARBA00022759"/>
    </source>
</evidence>
<feature type="domain" description="Chromo" evidence="18">
    <location>
        <begin position="1462"/>
        <end position="1514"/>
    </location>
</feature>
<dbReference type="InterPro" id="IPR041373">
    <property type="entry name" value="RT_RNaseH"/>
</dbReference>
<dbReference type="CDD" id="cd01647">
    <property type="entry name" value="RT_LTR"/>
    <property type="match status" value="1"/>
</dbReference>
<protein>
    <recommendedName>
        <fullName evidence="1">RNA-directed DNA polymerase</fullName>
        <ecNumber evidence="1">2.7.7.49</ecNumber>
    </recommendedName>
</protein>
<evidence type="ECO:0000256" key="15">
    <source>
        <dbReference type="ARBA" id="ARBA00023172"/>
    </source>
</evidence>
<dbReference type="InterPro" id="IPR036397">
    <property type="entry name" value="RNaseH_sf"/>
</dbReference>
<evidence type="ECO:0000259" key="20">
    <source>
        <dbReference type="PROSITE" id="PS50994"/>
    </source>
</evidence>
<evidence type="ECO:0000256" key="13">
    <source>
        <dbReference type="ARBA" id="ARBA00022932"/>
    </source>
</evidence>
<evidence type="ECO:0000256" key="12">
    <source>
        <dbReference type="ARBA" id="ARBA00022918"/>
    </source>
</evidence>
<sequence>MKETRAYISRMEETIKKMQGEQEDLKSELQTVKEVLFKNVDLAQDLSLTIQRQYTKQQSEISSLVSNMAEVKEILQNISSQSESRRFIPEGSGSNAFRAKQMPVETSSGLIKFHPPYQYPTRQSKVELPRFFGVDVRDWLYRCDQFFRLDLTPEECKVPLISVYLEGKALHWHQNFIFYQGENIGWREYKKAIYERFGPAYEDPMGELMKLRQTGSVLDYQDQFDTLNTMIKQEENKAISCFLAGLKDEISQGVRMMKPTSLQDAYGLAKIQEAALAALNKSFKAMWKGGSTIGTNSLLTTPNRGGEINQKRTPSTFTARLNRDERRAKGLCFWCDEKFTPEHKCTKRRLNMIQTEELENIEEEQPEEENLEEQKEVEAQELDSDTAAHLSLHAITGIPSYSTMAVKGKVGNHGIHILIDSGSTHNFVDPGILKGVEGKCEMVSNQVVKLATGVILNTQQVVRGLKWKMYGKEFFTDAMVLPLGSYDMILGVQWLSTLGPIKWDFEKLVMEFQYGSQKVLLRGSKRKYVKLIKGKRIEHQLQNSSLLMTLQLCALQINPSHPTCQKTCNIENWNQLKLLLREFEDVFQEPKGLPPQRNCDHAITMKAGAEPVNLRPYRYPHIQKAEMEKLVSEMKELGIIQESHSPFSSPVVLVKKKDGGWRLCVDYRELNSKTIKHKFPIPVIEELLDELKGAQIFSKLDLRSGYWQIRMKPEDVSKTAFRTHDGHYEFLVMPFGLTNAPATFQSLMNNLFRPYLRRYVLVFFDDILIYSRVWNEHLIHLREVLTILRTNQLFAKKSKCTFGSSKVMYLGHIIDEDGVHADPGKIEDMMRWPVPRSVKELRGFLGLTGYYRRFIQGYGIMGKPLTDLLKKGEFIWNEAADKAFICLKERMSNSPVLALPDFAQEFQVETDASGEGIGAVLTQGGKPLAYFSKGLSEKHKLLATYEKEMMAIVTAVQKWRPYLMGTHFTIRTDHHSLKYMMEQRIATTAQQRWIAKLAGYDFTITYKKGTENIVADALSRIPGKASTECMGITSVVATDLLGEVKKTWEKCPKLKEITLKLQNGEEISGLTWGNQSLYKNGRLVVGPNEELRRRIIWLLHSESAGGHSGVEATTMRVKNVFYWRGLRKLVRKVVAECDICQRNKTENVAYPGLLQPLPLPNKIWSDITMDFIEGLPPSQGKNTIWVIVDRMSKYAHFIGISHPFTAASLAQVFIEQIFKLHGMPEKIVSDRDPLFVSKFWREMFKKQGVTLLTSTAYHPQTDGQSEAVNRCLEGYLRRMTGDNPKCWMKWLSLAEWWYNTTYHSSIKRTPYEAVYGQPPPLHVPYVAGDSMVEAVDRDLTAREEIRRTLKKHLQEAQNRMKQQEDQHRTERTFQEGDWVFVKLQIYKQGSMAKRRSQKLGPKYFGPFQVESRIGKVAYRLQLPPEAKIHLVFHVSLLKKKVGAIAAEGELPKVVNEQGQPALSPEEILGRRSVLRGKRFIQQVLVKWAHLNSEDATWEDEEMLEAMKMKTNADP</sequence>
<evidence type="ECO:0000256" key="10">
    <source>
        <dbReference type="ARBA" id="ARBA00022842"/>
    </source>
</evidence>
<keyword evidence="5" id="KW-0540">Nuclease</keyword>
<evidence type="ECO:0000256" key="9">
    <source>
        <dbReference type="ARBA" id="ARBA00022801"/>
    </source>
</evidence>
<dbReference type="GO" id="GO:0003887">
    <property type="term" value="F:DNA-directed DNA polymerase activity"/>
    <property type="evidence" value="ECO:0007669"/>
    <property type="project" value="UniProtKB-KW"/>
</dbReference>
<keyword evidence="2" id="KW-0645">Protease</keyword>
<dbReference type="InterPro" id="IPR056924">
    <property type="entry name" value="SH3_Tf2-1"/>
</dbReference>
<evidence type="ECO:0000256" key="2">
    <source>
        <dbReference type="ARBA" id="ARBA00022670"/>
    </source>
</evidence>
<keyword evidence="9 21" id="KW-0378">Hydrolase</keyword>
<dbReference type="EC" id="2.7.7.49" evidence="1"/>
<dbReference type="Pfam" id="PF03732">
    <property type="entry name" value="Retrotrans_gag"/>
    <property type="match status" value="1"/>
</dbReference>
<dbReference type="InterPro" id="IPR000477">
    <property type="entry name" value="RT_dom"/>
</dbReference>
<dbReference type="Gene3D" id="1.10.340.70">
    <property type="match status" value="1"/>
</dbReference>
<evidence type="ECO:0000256" key="14">
    <source>
        <dbReference type="ARBA" id="ARBA00023125"/>
    </source>
</evidence>
<dbReference type="GO" id="GO:0015074">
    <property type="term" value="P:DNA integration"/>
    <property type="evidence" value="ECO:0007669"/>
    <property type="project" value="UniProtKB-KW"/>
</dbReference>
<dbReference type="GO" id="GO:0003677">
    <property type="term" value="F:DNA binding"/>
    <property type="evidence" value="ECO:0007669"/>
    <property type="project" value="UniProtKB-KW"/>
</dbReference>
<dbReference type="Pfam" id="PF08284">
    <property type="entry name" value="RVP_2"/>
    <property type="match status" value="1"/>
</dbReference>
<dbReference type="PANTHER" id="PTHR37984:SF5">
    <property type="entry name" value="PROTEIN NYNRIN-LIKE"/>
    <property type="match status" value="1"/>
</dbReference>
<keyword evidence="4" id="KW-0548">Nucleotidyltransferase</keyword>
<dbReference type="PROSITE" id="PS50994">
    <property type="entry name" value="INTEGRASE"/>
    <property type="match status" value="1"/>
</dbReference>
<keyword evidence="11" id="KW-0229">DNA integration</keyword>
<dbReference type="PROSITE" id="PS50878">
    <property type="entry name" value="RT_POL"/>
    <property type="match status" value="1"/>
</dbReference>
<evidence type="ECO:0000256" key="16">
    <source>
        <dbReference type="SAM" id="Coils"/>
    </source>
</evidence>
<dbReference type="SUPFAM" id="SSF56672">
    <property type="entry name" value="DNA/RNA polymerases"/>
    <property type="match status" value="1"/>
</dbReference>
<dbReference type="EMBL" id="KZ451899">
    <property type="protein sequence ID" value="PKA64995.1"/>
    <property type="molecule type" value="Genomic_DNA"/>
</dbReference>
<dbReference type="GO" id="GO:0004190">
    <property type="term" value="F:aspartic-type endopeptidase activity"/>
    <property type="evidence" value="ECO:0007669"/>
    <property type="project" value="UniProtKB-KW"/>
</dbReference>
<dbReference type="GO" id="GO:0046872">
    <property type="term" value="F:metal ion binding"/>
    <property type="evidence" value="ECO:0007669"/>
    <property type="project" value="UniProtKB-KW"/>
</dbReference>
<dbReference type="Gene3D" id="3.30.420.10">
    <property type="entry name" value="Ribonuclease H-like superfamily/Ribonuclease H"/>
    <property type="match status" value="1"/>
</dbReference>
<dbReference type="CDD" id="cd00024">
    <property type="entry name" value="CD_CSD"/>
    <property type="match status" value="1"/>
</dbReference>
<dbReference type="InterPro" id="IPR000953">
    <property type="entry name" value="Chromo/chromo_shadow_dom"/>
</dbReference>
<keyword evidence="12" id="KW-0695">RNA-directed DNA polymerase</keyword>
<name>A0A2I0BB20_9ASPA</name>
<evidence type="ECO:0000259" key="18">
    <source>
        <dbReference type="PROSITE" id="PS50013"/>
    </source>
</evidence>
<proteinExistence type="predicted"/>
<keyword evidence="6" id="KW-0479">Metal-binding</keyword>
<evidence type="ECO:0000256" key="11">
    <source>
        <dbReference type="ARBA" id="ARBA00022908"/>
    </source>
</evidence>
<evidence type="ECO:0000313" key="21">
    <source>
        <dbReference type="EMBL" id="PKA64995.1"/>
    </source>
</evidence>
<evidence type="ECO:0000313" key="22">
    <source>
        <dbReference type="Proteomes" id="UP000236161"/>
    </source>
</evidence>
<dbReference type="Pfam" id="PF00078">
    <property type="entry name" value="RVT_1"/>
    <property type="match status" value="1"/>
</dbReference>
<dbReference type="InterPro" id="IPR041588">
    <property type="entry name" value="Integrase_H2C2"/>
</dbReference>
<dbReference type="GO" id="GO:0006508">
    <property type="term" value="P:proteolysis"/>
    <property type="evidence" value="ECO:0007669"/>
    <property type="project" value="UniProtKB-KW"/>
</dbReference>
<feature type="compositionally biased region" description="Acidic residues" evidence="17">
    <location>
        <begin position="358"/>
        <end position="371"/>
    </location>
</feature>
<dbReference type="InterPro" id="IPR023780">
    <property type="entry name" value="Chromo_domain"/>
</dbReference>
<evidence type="ECO:0000256" key="5">
    <source>
        <dbReference type="ARBA" id="ARBA00022722"/>
    </source>
</evidence>
<evidence type="ECO:0000256" key="3">
    <source>
        <dbReference type="ARBA" id="ARBA00022679"/>
    </source>
</evidence>
<dbReference type="SUPFAM" id="SSF54160">
    <property type="entry name" value="Chromo domain-like"/>
    <property type="match status" value="1"/>
</dbReference>
<dbReference type="Gene3D" id="2.40.70.10">
    <property type="entry name" value="Acid Proteases"/>
    <property type="match status" value="1"/>
</dbReference>
<evidence type="ECO:0000259" key="19">
    <source>
        <dbReference type="PROSITE" id="PS50878"/>
    </source>
</evidence>
<keyword evidence="8" id="KW-0255">Endonuclease</keyword>
<dbReference type="FunFam" id="3.30.70.270:FF:000020">
    <property type="entry name" value="Transposon Tf2-6 polyprotein-like Protein"/>
    <property type="match status" value="1"/>
</dbReference>
<keyword evidence="15" id="KW-0233">DNA recombination</keyword>
<evidence type="ECO:0000256" key="7">
    <source>
        <dbReference type="ARBA" id="ARBA00022750"/>
    </source>
</evidence>
<evidence type="ECO:0000256" key="4">
    <source>
        <dbReference type="ARBA" id="ARBA00022695"/>
    </source>
</evidence>
<dbReference type="InterPro" id="IPR043128">
    <property type="entry name" value="Rev_trsase/Diguanyl_cyclase"/>
</dbReference>
<dbReference type="PROSITE" id="PS50013">
    <property type="entry name" value="CHROMO_2"/>
    <property type="match status" value="1"/>
</dbReference>
<dbReference type="SUPFAM" id="SSF53098">
    <property type="entry name" value="Ribonuclease H-like"/>
    <property type="match status" value="1"/>
</dbReference>
<dbReference type="InterPro" id="IPR001584">
    <property type="entry name" value="Integrase_cat-core"/>
</dbReference>
<dbReference type="GO" id="GO:0006310">
    <property type="term" value="P:DNA recombination"/>
    <property type="evidence" value="ECO:0007669"/>
    <property type="project" value="UniProtKB-KW"/>
</dbReference>
<dbReference type="InterPro" id="IPR043502">
    <property type="entry name" value="DNA/RNA_pol_sf"/>
</dbReference>
<keyword evidence="22" id="KW-1185">Reference proteome</keyword>
<dbReference type="InterPro" id="IPR012337">
    <property type="entry name" value="RNaseH-like_sf"/>
</dbReference>
<dbReference type="InterPro" id="IPR016197">
    <property type="entry name" value="Chromo-like_dom_sf"/>
</dbReference>
<accession>A0A2I0BB20</accession>
<dbReference type="GO" id="GO:0004519">
    <property type="term" value="F:endonuclease activity"/>
    <property type="evidence" value="ECO:0007669"/>
    <property type="project" value="UniProtKB-KW"/>
</dbReference>
<keyword evidence="16" id="KW-0175">Coiled coil</keyword>
<keyword evidence="13" id="KW-0239">DNA-directed DNA polymerase</keyword>
<organism evidence="21 22">
    <name type="scientific">Apostasia shenzhenica</name>
    <dbReference type="NCBI Taxonomy" id="1088818"/>
    <lineage>
        <taxon>Eukaryota</taxon>
        <taxon>Viridiplantae</taxon>
        <taxon>Streptophyta</taxon>
        <taxon>Embryophyta</taxon>
        <taxon>Tracheophyta</taxon>
        <taxon>Spermatophyta</taxon>
        <taxon>Magnoliopsida</taxon>
        <taxon>Liliopsida</taxon>
        <taxon>Asparagales</taxon>
        <taxon>Orchidaceae</taxon>
        <taxon>Apostasioideae</taxon>
        <taxon>Apostasia</taxon>
    </lineage>
</organism>
<dbReference type="CDD" id="cd09274">
    <property type="entry name" value="RNase_HI_RT_Ty3"/>
    <property type="match status" value="1"/>
</dbReference>
<dbReference type="Gene3D" id="3.30.70.270">
    <property type="match status" value="2"/>
</dbReference>
<reference evidence="21 22" key="1">
    <citation type="journal article" date="2017" name="Nature">
        <title>The Apostasia genome and the evolution of orchids.</title>
        <authorList>
            <person name="Zhang G.Q."/>
            <person name="Liu K.W."/>
            <person name="Li Z."/>
            <person name="Lohaus R."/>
            <person name="Hsiao Y.Y."/>
            <person name="Niu S.C."/>
            <person name="Wang J.Y."/>
            <person name="Lin Y.C."/>
            <person name="Xu Q."/>
            <person name="Chen L.J."/>
            <person name="Yoshida K."/>
            <person name="Fujiwara S."/>
            <person name="Wang Z.W."/>
            <person name="Zhang Y.Q."/>
            <person name="Mitsuda N."/>
            <person name="Wang M."/>
            <person name="Liu G.H."/>
            <person name="Pecoraro L."/>
            <person name="Huang H.X."/>
            <person name="Xiao X.J."/>
            <person name="Lin M."/>
            <person name="Wu X.Y."/>
            <person name="Wu W.L."/>
            <person name="Chen Y.Y."/>
            <person name="Chang S.B."/>
            <person name="Sakamoto S."/>
            <person name="Ohme-Takagi M."/>
            <person name="Yagi M."/>
            <person name="Zeng S.J."/>
            <person name="Shen C.Y."/>
            <person name="Yeh C.M."/>
            <person name="Luo Y.B."/>
            <person name="Tsai W.C."/>
            <person name="Van de Peer Y."/>
            <person name="Liu Z.J."/>
        </authorList>
    </citation>
    <scope>NUCLEOTIDE SEQUENCE [LARGE SCALE GENOMIC DNA]</scope>
    <source>
        <strain evidence="22">cv. Shenzhen</strain>
        <tissue evidence="21">Stem</tissue>
    </source>
</reference>
<dbReference type="Pfam" id="PF24626">
    <property type="entry name" value="SH3_Tf2-1"/>
    <property type="match status" value="1"/>
</dbReference>